<evidence type="ECO:0000313" key="1">
    <source>
        <dbReference type="EMBL" id="RHI25670.1"/>
    </source>
</evidence>
<gene>
    <name evidence="1" type="ORF">DW172_03025</name>
</gene>
<comment type="caution">
    <text evidence="1">The sequence shown here is derived from an EMBL/GenBank/DDBJ whole genome shotgun (WGS) entry which is preliminary data.</text>
</comment>
<organism evidence="1 2">
    <name type="scientific">Agathobacter rectalis</name>
    <dbReference type="NCBI Taxonomy" id="39491"/>
    <lineage>
        <taxon>Bacteria</taxon>
        <taxon>Bacillati</taxon>
        <taxon>Bacillota</taxon>
        <taxon>Clostridia</taxon>
        <taxon>Lachnospirales</taxon>
        <taxon>Lachnospiraceae</taxon>
        <taxon>Agathobacter</taxon>
    </lineage>
</organism>
<name>A0A414ZQZ7_9FIRM</name>
<dbReference type="AlphaFoldDB" id="A0A414ZQZ7"/>
<dbReference type="Proteomes" id="UP000285865">
    <property type="component" value="Unassembled WGS sequence"/>
</dbReference>
<evidence type="ECO:0000313" key="2">
    <source>
        <dbReference type="Proteomes" id="UP000285865"/>
    </source>
</evidence>
<accession>A0A414ZQZ7</accession>
<proteinExistence type="predicted"/>
<sequence>MRIEEREYIEPESINEEIINAINTVKEYCRTHEEYEDCRRCVLGDGIHNCGCSSPYLWDIRKK</sequence>
<dbReference type="RefSeq" id="WP_118257146.1">
    <property type="nucleotide sequence ID" value="NZ_QRKN01000001.1"/>
</dbReference>
<reference evidence="1 2" key="1">
    <citation type="submission" date="2018-08" db="EMBL/GenBank/DDBJ databases">
        <title>A genome reference for cultivated species of the human gut microbiota.</title>
        <authorList>
            <person name="Zou Y."/>
            <person name="Xue W."/>
            <person name="Luo G."/>
        </authorList>
    </citation>
    <scope>NUCLEOTIDE SEQUENCE [LARGE SCALE GENOMIC DNA]</scope>
    <source>
        <strain evidence="1 2">AM16-11</strain>
    </source>
</reference>
<protein>
    <submittedName>
        <fullName evidence="1">Uncharacterized protein</fullName>
    </submittedName>
</protein>
<dbReference type="EMBL" id="QRKN01000001">
    <property type="protein sequence ID" value="RHI25670.1"/>
    <property type="molecule type" value="Genomic_DNA"/>
</dbReference>